<feature type="binding site" evidence="13">
    <location>
        <position position="288"/>
    </location>
    <ligand>
        <name>FMN</name>
        <dbReference type="ChEBI" id="CHEBI:58210"/>
    </ligand>
</feature>
<keyword evidence="6 13" id="KW-1003">Cell membrane</keyword>
<dbReference type="InterPro" id="IPR005720">
    <property type="entry name" value="Dihydroorotate_DH_cat"/>
</dbReference>
<feature type="binding site" evidence="13">
    <location>
        <position position="192"/>
    </location>
    <ligand>
        <name>FMN</name>
        <dbReference type="ChEBI" id="CHEBI:58210"/>
    </ligand>
</feature>
<dbReference type="Proteomes" id="UP000255193">
    <property type="component" value="Unassembled WGS sequence"/>
</dbReference>
<feature type="binding site" evidence="13">
    <location>
        <begin position="82"/>
        <end position="86"/>
    </location>
    <ligand>
        <name>FMN</name>
        <dbReference type="ChEBI" id="CHEBI:58210"/>
    </ligand>
</feature>
<proteinExistence type="inferred from homology"/>
<evidence type="ECO:0000256" key="2">
    <source>
        <dbReference type="ARBA" id="ARBA00004202"/>
    </source>
</evidence>
<keyword evidence="11 13" id="KW-0472">Membrane</keyword>
<sequence>MAVHLLDALPNLLAFYQQKAIAMYPLLRPFLLHTDPERAHEMTLAMLERAQKMGMLGFVYAKQQLIAECMGLTFSNPVGLAAGLDKNGEYIDALAALGFGFIEIGTVTPKPQAGNDKPRLFRIKDARAIINRMGFNNHGVDYLIAQVKRSKYQGVLGINIGKNAVTPVENALDDYLFCLERVYPYASYITVNISSPNTKNLRDLQQGDALSHLLDGIKNRHSQIANQHGHYVPLVLKVAPDLDDAQVDFIAQEVARFEIDGLIATNTTLSRYGVEDDAMAKQAGGLSGRPLSHRSTQILAQFAERLPKSVALIGVGGIDSGQRAVNKIEAGAELVQLYSGLIYEGPALVQDCVEALDGYYLSQKPT</sequence>
<dbReference type="AlphaFoldDB" id="A0A378Q3V4"/>
<organism evidence="15 16">
    <name type="scientific">Faucicola atlantae</name>
    <dbReference type="NCBI Taxonomy" id="34059"/>
    <lineage>
        <taxon>Bacteria</taxon>
        <taxon>Pseudomonadati</taxon>
        <taxon>Pseudomonadota</taxon>
        <taxon>Gammaproteobacteria</taxon>
        <taxon>Moraxellales</taxon>
        <taxon>Moraxellaceae</taxon>
        <taxon>Faucicola</taxon>
    </lineage>
</organism>
<feature type="binding site" evidence="13">
    <location>
        <position position="86"/>
    </location>
    <ligand>
        <name>substrate</name>
    </ligand>
</feature>
<comment type="cofactor">
    <cofactor evidence="13">
        <name>FMN</name>
        <dbReference type="ChEBI" id="CHEBI:58210"/>
    </cofactor>
    <text evidence="13">Binds 1 FMN per subunit.</text>
</comment>
<gene>
    <name evidence="13 15" type="primary">pyrD</name>
    <name evidence="15" type="ORF">NCTC11091_01285</name>
</gene>
<evidence type="ECO:0000256" key="1">
    <source>
        <dbReference type="ARBA" id="ARBA00003125"/>
    </source>
</evidence>
<dbReference type="InterPro" id="IPR005719">
    <property type="entry name" value="Dihydroorotate_DH_2"/>
</dbReference>
<evidence type="ECO:0000256" key="10">
    <source>
        <dbReference type="ARBA" id="ARBA00023002"/>
    </source>
</evidence>
<evidence type="ECO:0000256" key="5">
    <source>
        <dbReference type="ARBA" id="ARBA00011245"/>
    </source>
</evidence>
<feature type="binding site" evidence="13">
    <location>
        <position position="192"/>
    </location>
    <ligand>
        <name>substrate</name>
    </ligand>
</feature>
<dbReference type="GO" id="GO:0005886">
    <property type="term" value="C:plasma membrane"/>
    <property type="evidence" value="ECO:0007669"/>
    <property type="project" value="UniProtKB-SubCell"/>
</dbReference>
<evidence type="ECO:0000256" key="11">
    <source>
        <dbReference type="ARBA" id="ARBA00023136"/>
    </source>
</evidence>
<dbReference type="UniPathway" id="UPA00070">
    <property type="reaction ID" value="UER00946"/>
</dbReference>
<name>A0A378Q3V4_9GAMM</name>
<dbReference type="NCBIfam" id="TIGR01036">
    <property type="entry name" value="pyrD_sub2"/>
    <property type="match status" value="1"/>
</dbReference>
<feature type="binding site" evidence="13">
    <location>
        <position position="237"/>
    </location>
    <ligand>
        <name>FMN</name>
        <dbReference type="ChEBI" id="CHEBI:58210"/>
    </ligand>
</feature>
<comment type="pathway">
    <text evidence="3 13">Pyrimidine metabolism; UMP biosynthesis via de novo pathway; orotate from (S)-dihydroorotate (quinone route): step 1/1.</text>
</comment>
<evidence type="ECO:0000256" key="13">
    <source>
        <dbReference type="HAMAP-Rule" id="MF_00225"/>
    </source>
</evidence>
<dbReference type="SUPFAM" id="SSF51395">
    <property type="entry name" value="FMN-linked oxidoreductases"/>
    <property type="match status" value="1"/>
</dbReference>
<feature type="binding site" evidence="13">
    <location>
        <begin position="266"/>
        <end position="267"/>
    </location>
    <ligand>
        <name>substrate</name>
    </ligand>
</feature>
<dbReference type="GO" id="GO:0006207">
    <property type="term" value="P:'de novo' pyrimidine nucleobase biosynthetic process"/>
    <property type="evidence" value="ECO:0007669"/>
    <property type="project" value="UniProtKB-UniRule"/>
</dbReference>
<feature type="binding site" evidence="13">
    <location>
        <position position="159"/>
    </location>
    <ligand>
        <name>FMN</name>
        <dbReference type="ChEBI" id="CHEBI:58210"/>
    </ligand>
</feature>
<accession>A0A378Q3V4</accession>
<dbReference type="EMBL" id="UGQA01000001">
    <property type="protein sequence ID" value="STY95491.1"/>
    <property type="molecule type" value="Genomic_DNA"/>
</dbReference>
<feature type="active site" description="Nucleophile" evidence="13">
    <location>
        <position position="195"/>
    </location>
</feature>
<evidence type="ECO:0000256" key="12">
    <source>
        <dbReference type="ARBA" id="ARBA00048639"/>
    </source>
</evidence>
<feature type="binding site" evidence="13">
    <location>
        <position position="197"/>
    </location>
    <ligand>
        <name>substrate</name>
    </ligand>
</feature>
<dbReference type="NCBIfam" id="NF003646">
    <property type="entry name" value="PRK05286.1-4"/>
    <property type="match status" value="1"/>
</dbReference>
<feature type="binding site" evidence="13">
    <location>
        <position position="265"/>
    </location>
    <ligand>
        <name>FMN</name>
        <dbReference type="ChEBI" id="CHEBI:58210"/>
    </ligand>
</feature>
<feature type="domain" description="Dihydroorotate dehydrogenase catalytic" evidence="14">
    <location>
        <begin position="66"/>
        <end position="356"/>
    </location>
</feature>
<dbReference type="PROSITE" id="PS00912">
    <property type="entry name" value="DHODEHASE_2"/>
    <property type="match status" value="1"/>
</dbReference>
<dbReference type="EC" id="1.3.5.2" evidence="13"/>
<protein>
    <recommendedName>
        <fullName evidence="13">Dihydroorotate dehydrogenase (quinone)</fullName>
        <ecNumber evidence="13">1.3.5.2</ecNumber>
    </recommendedName>
    <alternativeName>
        <fullName evidence="13">DHOdehase</fullName>
        <shortName evidence="13">DHOD</shortName>
        <shortName evidence="13">DHODase</shortName>
    </alternativeName>
    <alternativeName>
        <fullName evidence="13">Dihydroorotate oxidase</fullName>
    </alternativeName>
</protein>
<feature type="binding site" evidence="13">
    <location>
        <begin position="338"/>
        <end position="339"/>
    </location>
    <ligand>
        <name>FMN</name>
        <dbReference type="ChEBI" id="CHEBI:58210"/>
    </ligand>
</feature>
<evidence type="ECO:0000313" key="16">
    <source>
        <dbReference type="Proteomes" id="UP000255193"/>
    </source>
</evidence>
<dbReference type="InterPro" id="IPR001295">
    <property type="entry name" value="Dihydroorotate_DH_CS"/>
</dbReference>
<reference evidence="15 16" key="1">
    <citation type="submission" date="2018-06" db="EMBL/GenBank/DDBJ databases">
        <authorList>
            <consortium name="Pathogen Informatics"/>
            <person name="Doyle S."/>
        </authorList>
    </citation>
    <scope>NUCLEOTIDE SEQUENCE [LARGE SCALE GENOMIC DNA]</scope>
    <source>
        <strain evidence="15 16">NCTC11091</strain>
    </source>
</reference>
<dbReference type="FunFam" id="3.20.20.70:FF:000028">
    <property type="entry name" value="Dihydroorotate dehydrogenase (quinone)"/>
    <property type="match status" value="1"/>
</dbReference>
<comment type="catalytic activity">
    <reaction evidence="12 13">
        <text>(S)-dihydroorotate + a quinone = orotate + a quinol</text>
        <dbReference type="Rhea" id="RHEA:30187"/>
        <dbReference type="ChEBI" id="CHEBI:24646"/>
        <dbReference type="ChEBI" id="CHEBI:30839"/>
        <dbReference type="ChEBI" id="CHEBI:30864"/>
        <dbReference type="ChEBI" id="CHEBI:132124"/>
        <dbReference type="EC" id="1.3.5.2"/>
    </reaction>
</comment>
<evidence type="ECO:0000313" key="15">
    <source>
        <dbReference type="EMBL" id="STY95491.1"/>
    </source>
</evidence>
<dbReference type="PANTHER" id="PTHR48109:SF4">
    <property type="entry name" value="DIHYDROOROTATE DEHYDROGENASE (QUINONE), MITOCHONDRIAL"/>
    <property type="match status" value="1"/>
</dbReference>
<comment type="function">
    <text evidence="1 13">Catalyzes the conversion of dihydroorotate to orotate with quinone as electron acceptor.</text>
</comment>
<evidence type="ECO:0000256" key="8">
    <source>
        <dbReference type="ARBA" id="ARBA00022643"/>
    </source>
</evidence>
<evidence type="ECO:0000256" key="6">
    <source>
        <dbReference type="ARBA" id="ARBA00022475"/>
    </source>
</evidence>
<dbReference type="PROSITE" id="PS00911">
    <property type="entry name" value="DHODEHASE_1"/>
    <property type="match status" value="1"/>
</dbReference>
<comment type="similarity">
    <text evidence="4 13">Belongs to the dihydroorotate dehydrogenase family. Type 2 subfamily.</text>
</comment>
<evidence type="ECO:0000256" key="7">
    <source>
        <dbReference type="ARBA" id="ARBA00022630"/>
    </source>
</evidence>
<dbReference type="NCBIfam" id="NF003645">
    <property type="entry name" value="PRK05286.1-2"/>
    <property type="match status" value="1"/>
</dbReference>
<keyword evidence="9 13" id="KW-0665">Pyrimidine biosynthesis</keyword>
<dbReference type="NCBIfam" id="NF003652">
    <property type="entry name" value="PRK05286.2-5"/>
    <property type="match status" value="1"/>
</dbReference>
<dbReference type="GO" id="GO:0005737">
    <property type="term" value="C:cytoplasm"/>
    <property type="evidence" value="ECO:0007669"/>
    <property type="project" value="InterPro"/>
</dbReference>
<dbReference type="CDD" id="cd04738">
    <property type="entry name" value="DHOD_2_like"/>
    <property type="match status" value="1"/>
</dbReference>
<evidence type="ECO:0000256" key="4">
    <source>
        <dbReference type="ARBA" id="ARBA00005359"/>
    </source>
</evidence>
<dbReference type="HAMAP" id="MF_00225">
    <property type="entry name" value="DHO_dh_type2"/>
    <property type="match status" value="1"/>
</dbReference>
<evidence type="ECO:0000256" key="3">
    <source>
        <dbReference type="ARBA" id="ARBA00005161"/>
    </source>
</evidence>
<keyword evidence="7 13" id="KW-0285">Flavoprotein</keyword>
<dbReference type="GO" id="GO:0044205">
    <property type="term" value="P:'de novo' UMP biosynthetic process"/>
    <property type="evidence" value="ECO:0007669"/>
    <property type="project" value="UniProtKB-UniRule"/>
</dbReference>
<dbReference type="InterPro" id="IPR013785">
    <property type="entry name" value="Aldolase_TIM"/>
</dbReference>
<keyword evidence="10 13" id="KW-0560">Oxidoreductase</keyword>
<comment type="subcellular location">
    <subcellularLocation>
        <location evidence="2 13">Cell membrane</location>
        <topology evidence="2 13">Peripheral membrane protein</topology>
    </subcellularLocation>
</comment>
<evidence type="ECO:0000256" key="9">
    <source>
        <dbReference type="ARBA" id="ARBA00022975"/>
    </source>
</evidence>
<comment type="subunit">
    <text evidence="5 13">Monomer.</text>
</comment>
<feature type="binding site" evidence="13">
    <location>
        <position position="106"/>
    </location>
    <ligand>
        <name>FMN</name>
        <dbReference type="ChEBI" id="CHEBI:58210"/>
    </ligand>
</feature>
<dbReference type="NCBIfam" id="NF003644">
    <property type="entry name" value="PRK05286.1-1"/>
    <property type="match status" value="1"/>
</dbReference>
<dbReference type="InterPro" id="IPR050074">
    <property type="entry name" value="DHO_dehydrogenase"/>
</dbReference>
<evidence type="ECO:0000259" key="14">
    <source>
        <dbReference type="Pfam" id="PF01180"/>
    </source>
</evidence>
<dbReference type="GO" id="GO:0106430">
    <property type="term" value="F:dihydroorotate dehydrogenase (quinone) activity"/>
    <property type="evidence" value="ECO:0007669"/>
    <property type="project" value="UniProtKB-EC"/>
</dbReference>
<dbReference type="Gene3D" id="3.20.20.70">
    <property type="entry name" value="Aldolase class I"/>
    <property type="match status" value="1"/>
</dbReference>
<dbReference type="PANTHER" id="PTHR48109">
    <property type="entry name" value="DIHYDROOROTATE DEHYDROGENASE (QUINONE), MITOCHONDRIAL-RELATED"/>
    <property type="match status" value="1"/>
</dbReference>
<feature type="binding site" evidence="13">
    <location>
        <begin position="131"/>
        <end position="135"/>
    </location>
    <ligand>
        <name>substrate</name>
    </ligand>
</feature>
<dbReference type="Pfam" id="PF01180">
    <property type="entry name" value="DHO_dh"/>
    <property type="match status" value="1"/>
</dbReference>
<feature type="binding site" evidence="13">
    <location>
        <position position="317"/>
    </location>
    <ligand>
        <name>FMN</name>
        <dbReference type="ChEBI" id="CHEBI:58210"/>
    </ligand>
</feature>
<keyword evidence="8 13" id="KW-0288">FMN</keyword>